<dbReference type="GO" id="GO:0016878">
    <property type="term" value="F:acid-thiol ligase activity"/>
    <property type="evidence" value="ECO:0007669"/>
    <property type="project" value="UniProtKB-ARBA"/>
</dbReference>
<comment type="caution">
    <text evidence="2">The sequence shown here is derived from an EMBL/GenBank/DDBJ whole genome shotgun (WGS) entry which is preliminary data.</text>
</comment>
<dbReference type="InterPro" id="IPR016084">
    <property type="entry name" value="Haem_Oase-like_multi-hlx"/>
</dbReference>
<dbReference type="PANTHER" id="PTHR43767:SF1">
    <property type="entry name" value="NONRIBOSOMAL PEPTIDE SYNTHASE PES1 (EUROFUNG)-RELATED"/>
    <property type="match status" value="1"/>
</dbReference>
<proteinExistence type="predicted"/>
<sequence>MESTKHQQAGAARSDYTLSPLWADVFPSGLLTELNANPFLTACRNGTIGTDQLRGFLIQHRYYSQYFTRYLCSLMGSLPEQDEFKALSHNLAEELSGDDTDQISHAELYRQAMDEMSAVPGSRPMLASTRALIDTMFRYCRGGDPLDGLAALCLGAEAIVPIIYGPVLDALRRANAPERAQRFFQIHVEEDEQHAIVMREIIDRMVAERPYRRPRVIAVGEEMVRLRMAMLADLLSHGAGAAPVQVGTPARDDAAARAHDAPAVDSAMLPADALAALRADASLGSANFLDLCFALSTAKEVEFLHLDKPVRYADGTTVHSFSLDTLQTYRKALAEWYVQLGVEQDGVVAVCVEDGIAPFLHYLAVTSLGATIALINPGMPAEVGAAYMRENGFGRLVVDAHTLASSAFVQQWKVLNEEQGIVDVTSAPLRRDAQVPGWWPLAPQDSTLVMLSHTSGTTGVPKAVRFEHRQFFMGKRARIGRFAEGPDERLLTALPQSHSAAISHLETAVLHGIPTYVLGTQEGDAVREAIRAFAPTTVVAFPKSYMLLVEGGVVENEFASVRRWFSMGDAAHQSHTRRLLTGAPHSRFIDAFGSSELGMALFRSESTADAIAPQRSIGRPVDIAVAKILDPETGDEVQPGQIGLLAVRSPTVTSGYWNQPARTASAWRGGYFLTGDVAYCKDGDFYQIDREVDVVASPAGPLHTLLLEEIAQQVPGVCDVAVVGVEGDDASDPLLLALVLPERQTEESAETVAARVLDALRGALEARGQALADDAIAVAVVRSLSFLPLGATGKVLKRLLRHSAPSILRQMSNDGGDVLHLARRTATSSGPQVPAGADL</sequence>
<name>A0A494XD07_9BURK</name>
<dbReference type="SUPFAM" id="SSF56801">
    <property type="entry name" value="Acetyl-CoA synthetase-like"/>
    <property type="match status" value="1"/>
</dbReference>
<dbReference type="SMART" id="SM01236">
    <property type="entry name" value="Haem_oxygenase_2"/>
    <property type="match status" value="1"/>
</dbReference>
<dbReference type="SUPFAM" id="SSF48613">
    <property type="entry name" value="Heme oxygenase-like"/>
    <property type="match status" value="1"/>
</dbReference>
<evidence type="ECO:0000313" key="2">
    <source>
        <dbReference type="EMBL" id="RKP46029.1"/>
    </source>
</evidence>
<evidence type="ECO:0000313" key="3">
    <source>
        <dbReference type="Proteomes" id="UP000280434"/>
    </source>
</evidence>
<dbReference type="Pfam" id="PF14518">
    <property type="entry name" value="Haem_oxygenas_2"/>
    <property type="match status" value="1"/>
</dbReference>
<dbReference type="InterPro" id="IPR050237">
    <property type="entry name" value="ATP-dep_AMP-bd_enzyme"/>
</dbReference>
<dbReference type="InterPro" id="IPR000873">
    <property type="entry name" value="AMP-dep_synth/lig_dom"/>
</dbReference>
<feature type="domain" description="AMP-dependent synthetase/ligase" evidence="1">
    <location>
        <begin position="321"/>
        <end position="657"/>
    </location>
</feature>
<dbReference type="OrthoDB" id="9803968at2"/>
<dbReference type="Gene3D" id="3.30.300.30">
    <property type="match status" value="1"/>
</dbReference>
<gene>
    <name evidence="2" type="ORF">D7S89_18845</name>
</gene>
<dbReference type="InterPro" id="IPR042099">
    <property type="entry name" value="ANL_N_sf"/>
</dbReference>
<dbReference type="EMBL" id="RBZV01000008">
    <property type="protein sequence ID" value="RKP46029.1"/>
    <property type="molecule type" value="Genomic_DNA"/>
</dbReference>
<dbReference type="InterPro" id="IPR045851">
    <property type="entry name" value="AMP-bd_C_sf"/>
</dbReference>
<dbReference type="CDD" id="cd04433">
    <property type="entry name" value="AFD_class_I"/>
    <property type="match status" value="1"/>
</dbReference>
<dbReference type="PANTHER" id="PTHR43767">
    <property type="entry name" value="LONG-CHAIN-FATTY-ACID--COA LIGASE"/>
    <property type="match status" value="1"/>
</dbReference>
<dbReference type="Gene3D" id="3.40.50.12780">
    <property type="entry name" value="N-terminal domain of ligase-like"/>
    <property type="match status" value="1"/>
</dbReference>
<dbReference type="RefSeq" id="WP_121279773.1">
    <property type="nucleotide sequence ID" value="NZ_RBZV01000008.1"/>
</dbReference>
<evidence type="ECO:0000259" key="1">
    <source>
        <dbReference type="Pfam" id="PF00501"/>
    </source>
</evidence>
<dbReference type="Proteomes" id="UP000280434">
    <property type="component" value="Unassembled WGS sequence"/>
</dbReference>
<dbReference type="PROSITE" id="PS00455">
    <property type="entry name" value="AMP_BINDING"/>
    <property type="match status" value="1"/>
</dbReference>
<dbReference type="InterPro" id="IPR020845">
    <property type="entry name" value="AMP-binding_CS"/>
</dbReference>
<dbReference type="AlphaFoldDB" id="A0A494XD07"/>
<accession>A0A494XD07</accession>
<dbReference type="Gene3D" id="1.20.910.10">
    <property type="entry name" value="Heme oxygenase-like"/>
    <property type="match status" value="1"/>
</dbReference>
<organism evidence="2 3">
    <name type="scientific">Trinickia fusca</name>
    <dbReference type="NCBI Taxonomy" id="2419777"/>
    <lineage>
        <taxon>Bacteria</taxon>
        <taxon>Pseudomonadati</taxon>
        <taxon>Pseudomonadota</taxon>
        <taxon>Betaproteobacteria</taxon>
        <taxon>Burkholderiales</taxon>
        <taxon>Burkholderiaceae</taxon>
        <taxon>Trinickia</taxon>
    </lineage>
</organism>
<protein>
    <recommendedName>
        <fullName evidence="1">AMP-dependent synthetase/ligase domain-containing protein</fullName>
    </recommendedName>
</protein>
<dbReference type="Pfam" id="PF00501">
    <property type="entry name" value="AMP-binding"/>
    <property type="match status" value="1"/>
</dbReference>
<keyword evidence="3" id="KW-1185">Reference proteome</keyword>
<reference evidence="2 3" key="1">
    <citation type="submission" date="2018-10" db="EMBL/GenBank/DDBJ databases">
        <title>Paraburkholderia sp. 7MK8-2, isolated from soil.</title>
        <authorList>
            <person name="Gao Z.-H."/>
            <person name="Qiu L.-H."/>
        </authorList>
    </citation>
    <scope>NUCLEOTIDE SEQUENCE [LARGE SCALE GENOMIC DNA]</scope>
    <source>
        <strain evidence="2 3">7MK8-2</strain>
    </source>
</reference>